<protein>
    <submittedName>
        <fullName evidence="1">Uncharacterized protein</fullName>
    </submittedName>
</protein>
<gene>
    <name evidence="1" type="ORF">OH76DRAFT_1488012</name>
</gene>
<sequence>MGSAWGRCVVLTSLSIPQILPSPSRLYRCLLDVAARATARPPPLQVIELKTSPVIEMRGDGKGTWTRTQLEVADSKPIEQVHPHNLPAAAKDPDHVAIALENLVKQSEEHDQHACPDALAC</sequence>
<accession>A0A371CSJ7</accession>
<dbReference type="Proteomes" id="UP000256964">
    <property type="component" value="Unassembled WGS sequence"/>
</dbReference>
<evidence type="ECO:0000313" key="2">
    <source>
        <dbReference type="Proteomes" id="UP000256964"/>
    </source>
</evidence>
<dbReference type="EMBL" id="KZ857468">
    <property type="protein sequence ID" value="RDX43207.1"/>
    <property type="molecule type" value="Genomic_DNA"/>
</dbReference>
<evidence type="ECO:0000313" key="1">
    <source>
        <dbReference type="EMBL" id="RDX43207.1"/>
    </source>
</evidence>
<organism evidence="1 2">
    <name type="scientific">Lentinus brumalis</name>
    <dbReference type="NCBI Taxonomy" id="2498619"/>
    <lineage>
        <taxon>Eukaryota</taxon>
        <taxon>Fungi</taxon>
        <taxon>Dikarya</taxon>
        <taxon>Basidiomycota</taxon>
        <taxon>Agaricomycotina</taxon>
        <taxon>Agaricomycetes</taxon>
        <taxon>Polyporales</taxon>
        <taxon>Polyporaceae</taxon>
        <taxon>Lentinus</taxon>
    </lineage>
</organism>
<proteinExistence type="predicted"/>
<keyword evidence="2" id="KW-1185">Reference proteome</keyword>
<dbReference type="AlphaFoldDB" id="A0A371CSJ7"/>
<reference evidence="1 2" key="1">
    <citation type="journal article" date="2018" name="Biotechnol. Biofuels">
        <title>Integrative visual omics of the white-rot fungus Polyporus brumalis exposes the biotechnological potential of its oxidative enzymes for delignifying raw plant biomass.</title>
        <authorList>
            <person name="Miyauchi S."/>
            <person name="Rancon A."/>
            <person name="Drula E."/>
            <person name="Hage H."/>
            <person name="Chaduli D."/>
            <person name="Favel A."/>
            <person name="Grisel S."/>
            <person name="Henrissat B."/>
            <person name="Herpoel-Gimbert I."/>
            <person name="Ruiz-Duenas F.J."/>
            <person name="Chevret D."/>
            <person name="Hainaut M."/>
            <person name="Lin J."/>
            <person name="Wang M."/>
            <person name="Pangilinan J."/>
            <person name="Lipzen A."/>
            <person name="Lesage-Meessen L."/>
            <person name="Navarro D."/>
            <person name="Riley R."/>
            <person name="Grigoriev I.V."/>
            <person name="Zhou S."/>
            <person name="Raouche S."/>
            <person name="Rosso M.N."/>
        </authorList>
    </citation>
    <scope>NUCLEOTIDE SEQUENCE [LARGE SCALE GENOMIC DNA]</scope>
    <source>
        <strain evidence="1 2">BRFM 1820</strain>
    </source>
</reference>
<name>A0A371CSJ7_9APHY</name>